<feature type="region of interest" description="Disordered" evidence="2">
    <location>
        <begin position="1"/>
        <end position="22"/>
    </location>
</feature>
<dbReference type="Gene3D" id="3.40.630.190">
    <property type="entry name" value="LCP protein"/>
    <property type="match status" value="1"/>
</dbReference>
<feature type="compositionally biased region" description="Basic residues" evidence="2">
    <location>
        <begin position="11"/>
        <end position="22"/>
    </location>
</feature>
<gene>
    <name evidence="4" type="ORF">PUW23_24365</name>
    <name evidence="5" type="ORF">PUW25_24355</name>
</gene>
<dbReference type="InterPro" id="IPR004474">
    <property type="entry name" value="LytR_CpsA_psr"/>
</dbReference>
<proteinExistence type="inferred from homology"/>
<keyword evidence="7" id="KW-1185">Reference proteome</keyword>
<accession>A0AAX3MYZ4</accession>
<sequence>MSDLEYPLTRSNRKKAGKNKKAKKKTKKPLIVSFIILLLVGSFAYIFHKELGWAALQLFVEKPVKTALDDSYEPLDEVTGPAVTEEEKELEPFSMLLLGVDEREGDVGRSDTMIYAVFRPEDHRMLLLSIPRDSYVQIAGRDRRDKVNAAYAYGGAKMSVETIEQLLETDVDYYAKVNFNALVEVVDALGGVELPITEPIQNKYKYHIPLYIEANKPIYTGEDALNYVRYREDSDFKRTERQRIFLKAAAERMLQIGNITKIPEILSIASSNMKTDMTSDFILDLGKLLYDKEAVPQMTSYMLEGSGKSDGAWYYMLDDEKLDYAQQLVDNWTDASITSDQLMDPEKDEEQTP</sequence>
<evidence type="ECO:0000259" key="3">
    <source>
        <dbReference type="Pfam" id="PF03816"/>
    </source>
</evidence>
<evidence type="ECO:0000313" key="6">
    <source>
        <dbReference type="Proteomes" id="UP001220962"/>
    </source>
</evidence>
<comment type="similarity">
    <text evidence="1">Belongs to the LytR/CpsA/Psr (LCP) family.</text>
</comment>
<protein>
    <submittedName>
        <fullName evidence="4">LCP family protein</fullName>
    </submittedName>
</protein>
<name>A0AAX3MYZ4_9BACL</name>
<organism evidence="4 6">
    <name type="scientific">Paenibacillus urinalis</name>
    <dbReference type="NCBI Taxonomy" id="521520"/>
    <lineage>
        <taxon>Bacteria</taxon>
        <taxon>Bacillati</taxon>
        <taxon>Bacillota</taxon>
        <taxon>Bacilli</taxon>
        <taxon>Bacillales</taxon>
        <taxon>Paenibacillaceae</taxon>
        <taxon>Paenibacillus</taxon>
    </lineage>
</organism>
<evidence type="ECO:0000313" key="7">
    <source>
        <dbReference type="Proteomes" id="UP001221519"/>
    </source>
</evidence>
<dbReference type="PANTHER" id="PTHR33392:SF6">
    <property type="entry name" value="POLYISOPRENYL-TEICHOIC ACID--PEPTIDOGLYCAN TEICHOIC ACID TRANSFERASE TAGU"/>
    <property type="match status" value="1"/>
</dbReference>
<dbReference type="PANTHER" id="PTHR33392">
    <property type="entry name" value="POLYISOPRENYL-TEICHOIC ACID--PEPTIDOGLYCAN TEICHOIC ACID TRANSFERASE TAGU"/>
    <property type="match status" value="1"/>
</dbReference>
<evidence type="ECO:0000313" key="5">
    <source>
        <dbReference type="EMBL" id="WDI02287.1"/>
    </source>
</evidence>
<dbReference type="RefSeq" id="WP_274337764.1">
    <property type="nucleotide sequence ID" value="NZ_CP118101.1"/>
</dbReference>
<reference evidence="4 7" key="1">
    <citation type="submission" date="2023-02" db="EMBL/GenBank/DDBJ databases">
        <title>Pathogen: clinical or host-associated sample.</title>
        <authorList>
            <person name="Hergert J."/>
            <person name="Casey R."/>
            <person name="Wagner J."/>
            <person name="Young E.L."/>
            <person name="Oakeson K.F."/>
        </authorList>
    </citation>
    <scope>NUCLEOTIDE SEQUENCE</scope>
    <source>
        <strain evidence="5 7">2022CK-00829</strain>
        <strain evidence="4">2022CK-00830</strain>
    </source>
</reference>
<evidence type="ECO:0000313" key="4">
    <source>
        <dbReference type="EMBL" id="WDH82542.1"/>
    </source>
</evidence>
<dbReference type="Proteomes" id="UP001221519">
    <property type="component" value="Chromosome"/>
</dbReference>
<dbReference type="EMBL" id="CP118101">
    <property type="protein sequence ID" value="WDH82542.1"/>
    <property type="molecule type" value="Genomic_DNA"/>
</dbReference>
<evidence type="ECO:0000256" key="2">
    <source>
        <dbReference type="SAM" id="MobiDB-lite"/>
    </source>
</evidence>
<dbReference type="EMBL" id="CP118108">
    <property type="protein sequence ID" value="WDI02287.1"/>
    <property type="molecule type" value="Genomic_DNA"/>
</dbReference>
<dbReference type="NCBIfam" id="TIGR00350">
    <property type="entry name" value="lytR_cpsA_psr"/>
    <property type="match status" value="1"/>
</dbReference>
<dbReference type="Pfam" id="PF03816">
    <property type="entry name" value="LytR_cpsA_psr"/>
    <property type="match status" value="1"/>
</dbReference>
<dbReference type="Proteomes" id="UP001220962">
    <property type="component" value="Chromosome"/>
</dbReference>
<dbReference type="InterPro" id="IPR050922">
    <property type="entry name" value="LytR/CpsA/Psr_CW_biosynth"/>
</dbReference>
<dbReference type="AlphaFoldDB" id="A0AAX3MYZ4"/>
<evidence type="ECO:0000256" key="1">
    <source>
        <dbReference type="ARBA" id="ARBA00006068"/>
    </source>
</evidence>
<feature type="domain" description="Cell envelope-related transcriptional attenuator" evidence="3">
    <location>
        <begin position="109"/>
        <end position="254"/>
    </location>
</feature>